<gene>
    <name evidence="2" type="ORF">FHE65_26985</name>
</gene>
<name>A0A5C4MGL8_9ACTN</name>
<evidence type="ECO:0000313" key="2">
    <source>
        <dbReference type="EMBL" id="TNC35596.1"/>
    </source>
</evidence>
<evidence type="ECO:0000256" key="1">
    <source>
        <dbReference type="SAM" id="MobiDB-lite"/>
    </source>
</evidence>
<comment type="caution">
    <text evidence="2">The sequence shown here is derived from an EMBL/GenBank/DDBJ whole genome shotgun (WGS) entry which is preliminary data.</text>
</comment>
<feature type="region of interest" description="Disordered" evidence="1">
    <location>
        <begin position="1"/>
        <end position="91"/>
    </location>
</feature>
<dbReference type="RefSeq" id="WP_139106957.1">
    <property type="nucleotide sequence ID" value="NZ_VDFR01000145.1"/>
</dbReference>
<feature type="compositionally biased region" description="Basic and acidic residues" evidence="1">
    <location>
        <begin position="53"/>
        <end position="91"/>
    </location>
</feature>
<feature type="compositionally biased region" description="Basic and acidic residues" evidence="1">
    <location>
        <begin position="16"/>
        <end position="37"/>
    </location>
</feature>
<organism evidence="2 3">
    <name type="scientific">Mumia zhuanghuii</name>
    <dbReference type="NCBI Taxonomy" id="2585211"/>
    <lineage>
        <taxon>Bacteria</taxon>
        <taxon>Bacillati</taxon>
        <taxon>Actinomycetota</taxon>
        <taxon>Actinomycetes</taxon>
        <taxon>Propionibacteriales</taxon>
        <taxon>Nocardioidaceae</taxon>
        <taxon>Mumia</taxon>
    </lineage>
</organism>
<dbReference type="EMBL" id="VDFR01000145">
    <property type="protein sequence ID" value="TNC35596.1"/>
    <property type="molecule type" value="Genomic_DNA"/>
</dbReference>
<reference evidence="2 3" key="1">
    <citation type="submission" date="2019-05" db="EMBL/GenBank/DDBJ databases">
        <title>Mumia sp. nov., isolated from the intestinal contents of plateau pika (Ochotona curzoniae) in the Qinghai-Tibet plateau of China.</title>
        <authorList>
            <person name="Tian Z."/>
        </authorList>
    </citation>
    <scope>NUCLEOTIDE SEQUENCE [LARGE SCALE GENOMIC DNA]</scope>
    <source>
        <strain evidence="3">527</strain>
    </source>
</reference>
<accession>A0A5C4MGL8</accession>
<evidence type="ECO:0000313" key="3">
    <source>
        <dbReference type="Proteomes" id="UP000306740"/>
    </source>
</evidence>
<sequence>MADGPGCRKPRPQRRNAREPMEQCRRDQDHRGLEQRLRRSFQPDLHSRALQLCRRDTPRGRDRQIPHELEHERQRHEAPSLQRAEQEYRHS</sequence>
<protein>
    <submittedName>
        <fullName evidence="2">Uncharacterized protein</fullName>
    </submittedName>
</protein>
<proteinExistence type="predicted"/>
<dbReference type="AlphaFoldDB" id="A0A5C4MGL8"/>
<dbReference type="Proteomes" id="UP000306740">
    <property type="component" value="Unassembled WGS sequence"/>
</dbReference>